<reference evidence="2 3" key="1">
    <citation type="submission" date="2024-02" db="EMBL/GenBank/DDBJ databases">
        <title>A draft genome for the cacao thread blight pathogen Marasmius crinis-equi.</title>
        <authorList>
            <person name="Cohen S.P."/>
            <person name="Baruah I.K."/>
            <person name="Amoako-Attah I."/>
            <person name="Bukari Y."/>
            <person name="Meinhardt L.W."/>
            <person name="Bailey B.A."/>
        </authorList>
    </citation>
    <scope>NUCLEOTIDE SEQUENCE [LARGE SCALE GENOMIC DNA]</scope>
    <source>
        <strain evidence="2 3">GH-76</strain>
    </source>
</reference>
<keyword evidence="1" id="KW-0812">Transmembrane</keyword>
<keyword evidence="3" id="KW-1185">Reference proteome</keyword>
<comment type="caution">
    <text evidence="2">The sequence shown here is derived from an EMBL/GenBank/DDBJ whole genome shotgun (WGS) entry which is preliminary data.</text>
</comment>
<evidence type="ECO:0000313" key="2">
    <source>
        <dbReference type="EMBL" id="KAL0569334.1"/>
    </source>
</evidence>
<evidence type="ECO:0000256" key="1">
    <source>
        <dbReference type="SAM" id="Phobius"/>
    </source>
</evidence>
<feature type="transmembrane region" description="Helical" evidence="1">
    <location>
        <begin position="42"/>
        <end position="67"/>
    </location>
</feature>
<feature type="transmembrane region" description="Helical" evidence="1">
    <location>
        <begin position="282"/>
        <end position="300"/>
    </location>
</feature>
<name>A0ABR3F2B8_9AGAR</name>
<dbReference type="Proteomes" id="UP001465976">
    <property type="component" value="Unassembled WGS sequence"/>
</dbReference>
<dbReference type="EMBL" id="JBAHYK010001142">
    <property type="protein sequence ID" value="KAL0569334.1"/>
    <property type="molecule type" value="Genomic_DNA"/>
</dbReference>
<accession>A0ABR3F2B8</accession>
<keyword evidence="1" id="KW-0472">Membrane</keyword>
<feature type="transmembrane region" description="Helical" evidence="1">
    <location>
        <begin position="177"/>
        <end position="198"/>
    </location>
</feature>
<keyword evidence="1" id="KW-1133">Transmembrane helix</keyword>
<organism evidence="2 3">
    <name type="scientific">Marasmius crinis-equi</name>
    <dbReference type="NCBI Taxonomy" id="585013"/>
    <lineage>
        <taxon>Eukaryota</taxon>
        <taxon>Fungi</taxon>
        <taxon>Dikarya</taxon>
        <taxon>Basidiomycota</taxon>
        <taxon>Agaricomycotina</taxon>
        <taxon>Agaricomycetes</taxon>
        <taxon>Agaricomycetidae</taxon>
        <taxon>Agaricales</taxon>
        <taxon>Marasmiineae</taxon>
        <taxon>Marasmiaceae</taxon>
        <taxon>Marasmius</taxon>
    </lineage>
</organism>
<evidence type="ECO:0000313" key="3">
    <source>
        <dbReference type="Proteomes" id="UP001465976"/>
    </source>
</evidence>
<protein>
    <submittedName>
        <fullName evidence="2">Uncharacterized protein</fullName>
    </submittedName>
</protein>
<sequence>MSQGPSFLVTISSGIQDIAALLPLLGTEQCERHVGSALDKGFLYAAATPLSIFGSLGIVKASFATLLTSFSSRRFYGAGWLEDAGFGTTGSISSMVTVLRGTMRYGAEIRLEKLLKEQYIENLALVSEIRLEGHYDDSMSLWEWNRYLVLTSLVASLLSLTPYVYLARDDWSSLLAWLFPAFRSFGSLLCVVAVQLILQRRILRITQSSLLLLQARQICPSSLDEVEDDRKLLVEERLESVAKKLRERVDLAKPTGDKLAQGYLASIEAILSPPRPDWAMRLFRVLLVVGMGMIVVGYIGCFSRVSQSSAKAGPYVWLGMEVFLSLLRIVLWGWDPSLDDNDGGMEMVFDLLPDQRHIFPHITTPYTLQQLTPHGQEFAHWEKAEAESFIVESADHFLAAASLYRGPLPRLELDNTLLFIGIVPDWHGDHGIKLLCVNACREDSKTSSISFFLRRSERAIGLFATYSSRSEAIPSTVAVRVILEDEVTGEPESVAYMDSQTRNRIIEYSFLIFERLFNHTPRGIRRLSWTITFPTIRRQEQHGGNGMDVLCTKSDEEYMRLRQRYDLKGDWCLGRGNMLIGVFRAFSSPLTELGLVFDSTVMEISICLEEHRFIKSTNLSPAVHHLIRLEGVRTMEERIRLESESRSRRLDSITALGLEQTWEFLLRELRSFRHMPFDSQVLSDWENHITRIGLGDIPTVADLFEHRPFNTQLPHGLGIQLLPSFQETDNGNSTPIFLNMVSYLRSSLSRLGHEATMGIPLPGRIPPCDSASPEFVPPYRCVASDALSVLDALGHRLEDVRLLELRGLERFAALNVLDRLVALPPSPSLTTMVIQNVFPQSHELPQRVSSAIKQQKMICVAFAGCIGLHSNLFKDVIDNNRWEWRQQMETNNKPAYRFGVELHTAKKQGDGASYSTYLDVVLLSRNSRIFVMIYTPRAGRIIPILSLRNSKLSNMTVIASLRLSQRVDMPAIRRVERSVSPSHVFEEVRLDGFQVDEPGHYELYISIDRGQYLFKDLRVEFPVTPSTQEILELLPGPFE</sequence>
<proteinExistence type="predicted"/>
<feature type="transmembrane region" description="Helical" evidence="1">
    <location>
        <begin position="147"/>
        <end position="165"/>
    </location>
</feature>
<gene>
    <name evidence="2" type="ORF">V5O48_012630</name>
</gene>